<dbReference type="AlphaFoldDB" id="A0A6B2LVS2"/>
<reference evidence="2" key="1">
    <citation type="journal article" date="2020" name="J. Eukaryot. Microbiol.">
        <title>De novo Sequencing, Assembly and Annotation of the Transcriptome for the Free-Living Testate Amoeba Arcella intermedia.</title>
        <authorList>
            <person name="Ribeiro G.M."/>
            <person name="Porfirio-Sousa A.L."/>
            <person name="Maurer-Alcala X.X."/>
            <person name="Katz L.A."/>
            <person name="Lahr D.J.G."/>
        </authorList>
    </citation>
    <scope>NUCLEOTIDE SEQUENCE</scope>
</reference>
<name>A0A6B2LVS2_9EUKA</name>
<evidence type="ECO:0000313" key="2">
    <source>
        <dbReference type="EMBL" id="NDV41057.1"/>
    </source>
</evidence>
<keyword evidence="1" id="KW-0812">Transmembrane</keyword>
<feature type="transmembrane region" description="Helical" evidence="1">
    <location>
        <begin position="31"/>
        <end position="50"/>
    </location>
</feature>
<evidence type="ECO:0000256" key="1">
    <source>
        <dbReference type="SAM" id="Phobius"/>
    </source>
</evidence>
<organism evidence="2">
    <name type="scientific">Arcella intermedia</name>
    <dbReference type="NCBI Taxonomy" id="1963864"/>
    <lineage>
        <taxon>Eukaryota</taxon>
        <taxon>Amoebozoa</taxon>
        <taxon>Tubulinea</taxon>
        <taxon>Elardia</taxon>
        <taxon>Arcellinida</taxon>
        <taxon>Sphaerothecina</taxon>
        <taxon>Arcellidae</taxon>
        <taxon>Arcella</taxon>
    </lineage>
</organism>
<proteinExistence type="predicted"/>
<accession>A0A6B2LVS2</accession>
<keyword evidence="1" id="KW-1133">Transmembrane helix</keyword>
<protein>
    <submittedName>
        <fullName evidence="2">Uncharacterized protein</fullName>
    </submittedName>
</protein>
<dbReference type="EMBL" id="GIBP01012088">
    <property type="protein sequence ID" value="NDV41057.1"/>
    <property type="molecule type" value="Transcribed_RNA"/>
</dbReference>
<keyword evidence="1" id="KW-0472">Membrane</keyword>
<sequence length="53" mass="6140">MLLQIVISTEFKYLEQMVNSSGNLVQREVVMVNYVVLVVLLLMPMKILLLQMN</sequence>